<gene>
    <name evidence="5" type="primary">Carf_0</name>
    <name evidence="5" type="ORF">N1851_008292</name>
</gene>
<evidence type="ECO:0000259" key="4">
    <source>
        <dbReference type="PROSITE" id="PS50966"/>
    </source>
</evidence>
<keyword evidence="3" id="KW-0472">Membrane</keyword>
<feature type="region of interest" description="Disordered" evidence="2">
    <location>
        <begin position="315"/>
        <end position="339"/>
    </location>
</feature>
<dbReference type="InterPro" id="IPR007527">
    <property type="entry name" value="Znf_SWIM"/>
</dbReference>
<accession>A0AA47P730</accession>
<evidence type="ECO:0000256" key="2">
    <source>
        <dbReference type="SAM" id="MobiDB-lite"/>
    </source>
</evidence>
<keyword evidence="3" id="KW-1133">Transmembrane helix</keyword>
<name>A0AA47P730_MERPO</name>
<keyword evidence="1" id="KW-0863">Zinc-finger</keyword>
<feature type="compositionally biased region" description="Polar residues" evidence="2">
    <location>
        <begin position="330"/>
        <end position="339"/>
    </location>
</feature>
<dbReference type="InterPro" id="IPR029309">
    <property type="entry name" value="CaRF"/>
</dbReference>
<evidence type="ECO:0000313" key="5">
    <source>
        <dbReference type="EMBL" id="KAK0150605.1"/>
    </source>
</evidence>
<dbReference type="PANTHER" id="PTHR47456:SF1">
    <property type="entry name" value="PHD-TYPE DOMAIN-CONTAINING PROTEIN"/>
    <property type="match status" value="1"/>
</dbReference>
<keyword evidence="3" id="KW-0812">Transmembrane</keyword>
<keyword evidence="1" id="KW-0862">Zinc</keyword>
<dbReference type="GO" id="GO:0003700">
    <property type="term" value="F:DNA-binding transcription factor activity"/>
    <property type="evidence" value="ECO:0007669"/>
    <property type="project" value="InterPro"/>
</dbReference>
<dbReference type="EMBL" id="JAOPHQ010001457">
    <property type="protein sequence ID" value="KAK0150605.1"/>
    <property type="molecule type" value="Genomic_DNA"/>
</dbReference>
<sequence length="741" mass="85639">MDAHENATDWPTLLQGFSRNQYVMCGYVTTEASLQQVLEVYKRTNTTTFCTRNSTTMQWTPAEKYSLRSIIFSKSSGPHVQYDGVPFILGGRKILECQFGPGREHKKKSEEGESGTSSSAGNYYEPTNKRRQVTTKKGCEAKLVIKQIYRFPQYKMDGDKYQSPEGGTVKLSLLEDLKQMKDVIREERYYVELPLDEAHTNHNQEGCGSDTVQTIHPQLTMWIKELVEEGMTDIMEIQATLKRYMNDRMTDTAAANNSEMTYYPKLKDVKNHIMCQTRKLKHKLTKMDQVNLSRKLGQWRKEGAKQYFRPYRRAASTGQMNTRDIRQTGPLEQNDSSSSPAADYEVYEESLLFVHQEKWQQDVMMHYGNAICLLDATYRNTNWDLALYFVCALTNGGYIVVAIFIIQHQQVVYIREALNILKGWNPYWKPHFWMTGDSEAECSALHRAFPNSSVYLSDLHREQAWTQWIENTKHGLSREEGEQLIRLLGNIAAAPPGQTEDRTHYNTSVGELKSSALWEKPHVKAWLETKWLRRPEKWARAYRDDTYHLAVDTNNGVESLDRFLKHSFLKKTIGDETISSVVDTLINRYLPARWQEYVFTQYSRSDKYRCYRPQVPQSLENIPASTAKLCLVNMEKAEEIGESCVRPVNIEHGVFKVRESDPVPWCTVDFGTTTSSPSCSCRAYVQTHVPCQHFFAVFLHHPKWGWDKLPSSYLKGPYITAGECDSDRPPAHEDEQRQRVH</sequence>
<keyword evidence="1" id="KW-0479">Metal-binding</keyword>
<feature type="region of interest" description="Disordered" evidence="2">
    <location>
        <begin position="101"/>
        <end position="131"/>
    </location>
</feature>
<comment type="caution">
    <text evidence="5">The sequence shown here is derived from an EMBL/GenBank/DDBJ whole genome shotgun (WGS) entry which is preliminary data.</text>
</comment>
<feature type="transmembrane region" description="Helical" evidence="3">
    <location>
        <begin position="385"/>
        <end position="406"/>
    </location>
</feature>
<proteinExistence type="predicted"/>
<dbReference type="AlphaFoldDB" id="A0AA47P730"/>
<evidence type="ECO:0000313" key="6">
    <source>
        <dbReference type="Proteomes" id="UP001174136"/>
    </source>
</evidence>
<reference evidence="5" key="1">
    <citation type="journal article" date="2023" name="Front. Mar. Sci.">
        <title>A new Merluccius polli reference genome to investigate the effects of global change in West African waters.</title>
        <authorList>
            <person name="Mateo J.L."/>
            <person name="Blanco-Fernandez C."/>
            <person name="Garcia-Vazquez E."/>
            <person name="Machado-Schiaffino G."/>
        </authorList>
    </citation>
    <scope>NUCLEOTIDE SEQUENCE</scope>
    <source>
        <strain evidence="5">C29</strain>
        <tissue evidence="5">Fin</tissue>
    </source>
</reference>
<feature type="domain" description="SWIM-type" evidence="4">
    <location>
        <begin position="666"/>
        <end position="702"/>
    </location>
</feature>
<protein>
    <submittedName>
        <fullName evidence="5">Calcium-responsive transcription factor</fullName>
    </submittedName>
</protein>
<dbReference type="PROSITE" id="PS50966">
    <property type="entry name" value="ZF_SWIM"/>
    <property type="match status" value="1"/>
</dbReference>
<dbReference type="PANTHER" id="PTHR47456">
    <property type="entry name" value="PHD-TYPE DOMAIN-CONTAINING PROTEIN"/>
    <property type="match status" value="1"/>
</dbReference>
<dbReference type="GO" id="GO:0008270">
    <property type="term" value="F:zinc ion binding"/>
    <property type="evidence" value="ECO:0007669"/>
    <property type="project" value="UniProtKB-KW"/>
</dbReference>
<evidence type="ECO:0000256" key="3">
    <source>
        <dbReference type="SAM" id="Phobius"/>
    </source>
</evidence>
<evidence type="ECO:0000256" key="1">
    <source>
        <dbReference type="PROSITE-ProRule" id="PRU00325"/>
    </source>
</evidence>
<dbReference type="Proteomes" id="UP001174136">
    <property type="component" value="Unassembled WGS sequence"/>
</dbReference>
<organism evidence="5 6">
    <name type="scientific">Merluccius polli</name>
    <name type="common">Benguela hake</name>
    <name type="synonym">Merluccius cadenati</name>
    <dbReference type="NCBI Taxonomy" id="89951"/>
    <lineage>
        <taxon>Eukaryota</taxon>
        <taxon>Metazoa</taxon>
        <taxon>Chordata</taxon>
        <taxon>Craniata</taxon>
        <taxon>Vertebrata</taxon>
        <taxon>Euteleostomi</taxon>
        <taxon>Actinopterygii</taxon>
        <taxon>Neopterygii</taxon>
        <taxon>Teleostei</taxon>
        <taxon>Neoteleostei</taxon>
        <taxon>Acanthomorphata</taxon>
        <taxon>Zeiogadaria</taxon>
        <taxon>Gadariae</taxon>
        <taxon>Gadiformes</taxon>
        <taxon>Gadoidei</taxon>
        <taxon>Merlucciidae</taxon>
        <taxon>Merluccius</taxon>
    </lineage>
</organism>
<keyword evidence="6" id="KW-1185">Reference proteome</keyword>
<dbReference type="Pfam" id="PF15299">
    <property type="entry name" value="ALS2CR8"/>
    <property type="match status" value="1"/>
</dbReference>